<gene>
    <name evidence="2" type="ORF">B1813_12875</name>
</gene>
<dbReference type="STRING" id="1962155.B1813_12875"/>
<evidence type="ECO:0000256" key="1">
    <source>
        <dbReference type="SAM" id="Phobius"/>
    </source>
</evidence>
<dbReference type="RefSeq" id="WP_024875569.1">
    <property type="nucleotide sequence ID" value="NZ_AZUM01000002.1"/>
</dbReference>
<keyword evidence="1" id="KW-0812">Transmembrane</keyword>
<keyword evidence="1" id="KW-0472">Membrane</keyword>
<dbReference type="AlphaFoldDB" id="A0A1V9A7I7"/>
<evidence type="ECO:0000313" key="3">
    <source>
        <dbReference type="Proteomes" id="UP000192591"/>
    </source>
</evidence>
<keyword evidence="3" id="KW-1185">Reference proteome</keyword>
<evidence type="ECO:0008006" key="4">
    <source>
        <dbReference type="Google" id="ProtNLM"/>
    </source>
</evidence>
<proteinExistence type="predicted"/>
<accession>A0A1V9A7I7</accession>
<dbReference type="EMBL" id="MWIH01000005">
    <property type="protein sequence ID" value="OQO92996.1"/>
    <property type="molecule type" value="Genomic_DNA"/>
</dbReference>
<keyword evidence="1" id="KW-1133">Transmembrane helix</keyword>
<organism evidence="2 3">
    <name type="scientific">Saccharomonospora piscinae</name>
    <dbReference type="NCBI Taxonomy" id="687388"/>
    <lineage>
        <taxon>Bacteria</taxon>
        <taxon>Bacillati</taxon>
        <taxon>Actinomycetota</taxon>
        <taxon>Actinomycetes</taxon>
        <taxon>Pseudonocardiales</taxon>
        <taxon>Pseudonocardiaceae</taxon>
        <taxon>Saccharomonospora</taxon>
    </lineage>
</organism>
<feature type="transmembrane region" description="Helical" evidence="1">
    <location>
        <begin position="97"/>
        <end position="114"/>
    </location>
</feature>
<reference evidence="2 3" key="1">
    <citation type="submission" date="2017-02" db="EMBL/GenBank/DDBJ databases">
        <title>Draft genome of Saccharomonospora sp. 154.</title>
        <authorList>
            <person name="Alonso-Carmona G.S."/>
            <person name="De La Haba R."/>
            <person name="Vera-Gargallo B."/>
            <person name="Sandoval-Trujillo A.H."/>
            <person name="Ramirez-Duran N."/>
            <person name="Ventosa A."/>
        </authorList>
    </citation>
    <scope>NUCLEOTIDE SEQUENCE [LARGE SCALE GENOMIC DNA]</scope>
    <source>
        <strain evidence="2 3">LRS4.154</strain>
    </source>
</reference>
<feature type="transmembrane region" description="Helical" evidence="1">
    <location>
        <begin position="6"/>
        <end position="25"/>
    </location>
</feature>
<name>A0A1V9A7I7_SACPI</name>
<feature type="transmembrane region" description="Helical" evidence="1">
    <location>
        <begin position="70"/>
        <end position="88"/>
    </location>
</feature>
<sequence length="115" mass="11844">MDIVYDLLVVAHLLGMALLVSGVVLRLTAPNSPSAMVLMTGAGTQVITGVALTGIASAGLVDTDVDNTKIAVKLVVAVAVLVLAHILWRKPQAGKGLLYTIAALTLVNVGIAVFW</sequence>
<feature type="transmembrane region" description="Helical" evidence="1">
    <location>
        <begin position="37"/>
        <end position="58"/>
    </location>
</feature>
<dbReference type="OrthoDB" id="3830423at2"/>
<dbReference type="Proteomes" id="UP000192591">
    <property type="component" value="Unassembled WGS sequence"/>
</dbReference>
<evidence type="ECO:0000313" key="2">
    <source>
        <dbReference type="EMBL" id="OQO92996.1"/>
    </source>
</evidence>
<comment type="caution">
    <text evidence="2">The sequence shown here is derived from an EMBL/GenBank/DDBJ whole genome shotgun (WGS) entry which is preliminary data.</text>
</comment>
<protein>
    <recommendedName>
        <fullName evidence="4">Integral membrane protein</fullName>
    </recommendedName>
</protein>